<keyword evidence="12" id="KW-1185">Reference proteome</keyword>
<evidence type="ECO:0000256" key="4">
    <source>
        <dbReference type="ARBA" id="ARBA00022670"/>
    </source>
</evidence>
<proteinExistence type="inferred from homology"/>
<accession>A0AAW1TQC4</accession>
<dbReference type="Proteomes" id="UP001431783">
    <property type="component" value="Unassembled WGS sequence"/>
</dbReference>
<dbReference type="InterPro" id="IPR000718">
    <property type="entry name" value="Peptidase_M13"/>
</dbReference>
<dbReference type="EMBL" id="JARQZJ010000031">
    <property type="protein sequence ID" value="KAK9873716.1"/>
    <property type="molecule type" value="Genomic_DNA"/>
</dbReference>
<dbReference type="Gene3D" id="1.10.1380.10">
    <property type="entry name" value="Neutral endopeptidase , domain2"/>
    <property type="match status" value="1"/>
</dbReference>
<dbReference type="PANTHER" id="PTHR11733">
    <property type="entry name" value="ZINC METALLOPROTEASE FAMILY M13 NEPRILYSIN-RELATED"/>
    <property type="match status" value="1"/>
</dbReference>
<reference evidence="11 12" key="1">
    <citation type="submission" date="2023-03" db="EMBL/GenBank/DDBJ databases">
        <title>Genome insight into feeding habits of ladybird beetles.</title>
        <authorList>
            <person name="Li H.-S."/>
            <person name="Huang Y.-H."/>
            <person name="Pang H."/>
        </authorList>
    </citation>
    <scope>NUCLEOTIDE SEQUENCE [LARGE SCALE GENOMIC DNA]</scope>
    <source>
        <strain evidence="11">SYSU_2023b</strain>
        <tissue evidence="11">Whole body</tissue>
    </source>
</reference>
<comment type="cofactor">
    <cofactor evidence="1">
        <name>Zn(2+)</name>
        <dbReference type="ChEBI" id="CHEBI:29105"/>
    </cofactor>
</comment>
<protein>
    <recommendedName>
        <fullName evidence="13">Neprilysin</fullName>
    </recommendedName>
</protein>
<keyword evidence="7" id="KW-0862">Zinc</keyword>
<dbReference type="InterPro" id="IPR018497">
    <property type="entry name" value="Peptidase_M13_C"/>
</dbReference>
<evidence type="ECO:0000256" key="5">
    <source>
        <dbReference type="ARBA" id="ARBA00022723"/>
    </source>
</evidence>
<dbReference type="GO" id="GO:0046872">
    <property type="term" value="F:metal ion binding"/>
    <property type="evidence" value="ECO:0007669"/>
    <property type="project" value="UniProtKB-KW"/>
</dbReference>
<sequence length="594" mass="69408">MKSIIVDPIKKTDSNSNVLLKQYYHECMNETKIDKEANKAFKKAIEELGGWPLLDGSSWNASNFNWVEWYIKSKELGLPVYGFFRFTRIETDANYTVLQVSAQPRLDLNKLDYNLAMKQVLEALGVKDFRKTENEEVFEFIKSVRGLLYPTEDIESVNTIENLIKECSFVPWLKILNSFAAHETEFNKSSEVAFSDIQTYCEQLSDLLDGTSSRTIANYYVWSIIHNMHKFMSRDVRKAYGVIIGKNNDRYSVCFKEADSRFRYLKETIYVRRKTPEVVKKQLTYMIDLMKETFIEHLKVCDWMDDITKTAAIEKTELIENVIGGDEELYDPEKFDEILGLDKFRFTSDNIFEMAREKRIKETRHFFKTLYGSRGENWGSFFRNAVNLDAYFVQHINLMILPAPMLSSILYDYRAPAFMNYGSIGRVIGHEIMHGFQKTSRKVILDNDKTIDWWTNATADAYDEKVKCLIEEYENLPFRYKLNGKLTLDENISDFVGIDVAYETYLKYIGIHGTEKKLPGLSLTPEQIFWIQTGTWLCFRKLDDKRIDFERENSVHAIPMFRVEGGAKHSKYFAKDFNCPVGSPMNPRKKCRIL</sequence>
<dbReference type="Pfam" id="PF05649">
    <property type="entry name" value="Peptidase_M13_N"/>
    <property type="match status" value="1"/>
</dbReference>
<dbReference type="GO" id="GO:0005886">
    <property type="term" value="C:plasma membrane"/>
    <property type="evidence" value="ECO:0007669"/>
    <property type="project" value="UniProtKB-SubCell"/>
</dbReference>
<evidence type="ECO:0000259" key="9">
    <source>
        <dbReference type="Pfam" id="PF01431"/>
    </source>
</evidence>
<evidence type="ECO:0000256" key="7">
    <source>
        <dbReference type="ARBA" id="ARBA00022833"/>
    </source>
</evidence>
<dbReference type="Pfam" id="PF01431">
    <property type="entry name" value="Peptidase_M13"/>
    <property type="match status" value="1"/>
</dbReference>
<dbReference type="PANTHER" id="PTHR11733:SF133">
    <property type="entry name" value="PHOSPHATE-REGULATING NEUTRAL ENDOPEPTIDASE PHEX"/>
    <property type="match status" value="1"/>
</dbReference>
<keyword evidence="8" id="KW-0482">Metalloprotease</keyword>
<keyword evidence="6" id="KW-0378">Hydrolase</keyword>
<evidence type="ECO:0000256" key="3">
    <source>
        <dbReference type="ARBA" id="ARBA00007357"/>
    </source>
</evidence>
<evidence type="ECO:0000256" key="2">
    <source>
        <dbReference type="ARBA" id="ARBA00004401"/>
    </source>
</evidence>
<evidence type="ECO:0008006" key="13">
    <source>
        <dbReference type="Google" id="ProtNLM"/>
    </source>
</evidence>
<evidence type="ECO:0000256" key="1">
    <source>
        <dbReference type="ARBA" id="ARBA00001947"/>
    </source>
</evidence>
<dbReference type="SUPFAM" id="SSF55486">
    <property type="entry name" value="Metalloproteases ('zincins'), catalytic domain"/>
    <property type="match status" value="1"/>
</dbReference>
<keyword evidence="4" id="KW-0645">Protease</keyword>
<feature type="domain" description="Peptidase M13 C-terminal" evidence="9">
    <location>
        <begin position="390"/>
        <end position="593"/>
    </location>
</feature>
<evidence type="ECO:0000259" key="10">
    <source>
        <dbReference type="Pfam" id="PF05649"/>
    </source>
</evidence>
<dbReference type="Gene3D" id="3.40.390.10">
    <property type="entry name" value="Collagenase (Catalytic Domain)"/>
    <property type="match status" value="1"/>
</dbReference>
<dbReference type="CDD" id="cd08662">
    <property type="entry name" value="M13"/>
    <property type="match status" value="1"/>
</dbReference>
<dbReference type="GO" id="GO:0016485">
    <property type="term" value="P:protein processing"/>
    <property type="evidence" value="ECO:0007669"/>
    <property type="project" value="TreeGrafter"/>
</dbReference>
<dbReference type="PROSITE" id="PS51885">
    <property type="entry name" value="NEPRILYSIN"/>
    <property type="match status" value="1"/>
</dbReference>
<evidence type="ECO:0000256" key="8">
    <source>
        <dbReference type="ARBA" id="ARBA00023049"/>
    </source>
</evidence>
<evidence type="ECO:0000313" key="12">
    <source>
        <dbReference type="Proteomes" id="UP001431783"/>
    </source>
</evidence>
<comment type="subcellular location">
    <subcellularLocation>
        <location evidence="2">Cell membrane</location>
        <topology evidence="2">Single-pass type II membrane protein</topology>
    </subcellularLocation>
</comment>
<gene>
    <name evidence="11" type="ORF">WA026_002072</name>
</gene>
<dbReference type="AlphaFoldDB" id="A0AAW1TQC4"/>
<dbReference type="InterPro" id="IPR024079">
    <property type="entry name" value="MetalloPept_cat_dom_sf"/>
</dbReference>
<evidence type="ECO:0000256" key="6">
    <source>
        <dbReference type="ARBA" id="ARBA00022801"/>
    </source>
</evidence>
<dbReference type="InterPro" id="IPR042089">
    <property type="entry name" value="Peptidase_M13_dom_2"/>
</dbReference>
<feature type="domain" description="Peptidase M13 N-terminal" evidence="10">
    <location>
        <begin position="2"/>
        <end position="324"/>
    </location>
</feature>
<dbReference type="PRINTS" id="PR00786">
    <property type="entry name" value="NEPRILYSIN"/>
</dbReference>
<name>A0AAW1TQC4_9CUCU</name>
<comment type="caution">
    <text evidence="11">The sequence shown here is derived from an EMBL/GenBank/DDBJ whole genome shotgun (WGS) entry which is preliminary data.</text>
</comment>
<keyword evidence="5" id="KW-0479">Metal-binding</keyword>
<dbReference type="GO" id="GO:0004222">
    <property type="term" value="F:metalloendopeptidase activity"/>
    <property type="evidence" value="ECO:0007669"/>
    <property type="project" value="InterPro"/>
</dbReference>
<dbReference type="InterPro" id="IPR008753">
    <property type="entry name" value="Peptidase_M13_N"/>
</dbReference>
<organism evidence="11 12">
    <name type="scientific">Henosepilachna vigintioctopunctata</name>
    <dbReference type="NCBI Taxonomy" id="420089"/>
    <lineage>
        <taxon>Eukaryota</taxon>
        <taxon>Metazoa</taxon>
        <taxon>Ecdysozoa</taxon>
        <taxon>Arthropoda</taxon>
        <taxon>Hexapoda</taxon>
        <taxon>Insecta</taxon>
        <taxon>Pterygota</taxon>
        <taxon>Neoptera</taxon>
        <taxon>Endopterygota</taxon>
        <taxon>Coleoptera</taxon>
        <taxon>Polyphaga</taxon>
        <taxon>Cucujiformia</taxon>
        <taxon>Coccinelloidea</taxon>
        <taxon>Coccinellidae</taxon>
        <taxon>Epilachninae</taxon>
        <taxon>Epilachnini</taxon>
        <taxon>Henosepilachna</taxon>
    </lineage>
</organism>
<evidence type="ECO:0000313" key="11">
    <source>
        <dbReference type="EMBL" id="KAK9873716.1"/>
    </source>
</evidence>
<comment type="similarity">
    <text evidence="3">Belongs to the peptidase M13 family.</text>
</comment>